<evidence type="ECO:0000256" key="1">
    <source>
        <dbReference type="SAM" id="SignalP"/>
    </source>
</evidence>
<evidence type="ECO:0000313" key="3">
    <source>
        <dbReference type="Proteomes" id="UP000183982"/>
    </source>
</evidence>
<organism evidence="2 3">
    <name type="scientific">Shimia gijangensis</name>
    <dbReference type="NCBI Taxonomy" id="1470563"/>
    <lineage>
        <taxon>Bacteria</taxon>
        <taxon>Pseudomonadati</taxon>
        <taxon>Pseudomonadota</taxon>
        <taxon>Alphaproteobacteria</taxon>
        <taxon>Rhodobacterales</taxon>
        <taxon>Roseobacteraceae</taxon>
    </lineage>
</organism>
<proteinExistence type="predicted"/>
<dbReference type="AlphaFoldDB" id="A0A1M6MVZ3"/>
<keyword evidence="1" id="KW-0732">Signal</keyword>
<accession>A0A1M6MVZ3</accession>
<dbReference type="EMBL" id="FQZQ01000014">
    <property type="protein sequence ID" value="SHJ87668.1"/>
    <property type="molecule type" value="Genomic_DNA"/>
</dbReference>
<gene>
    <name evidence="2" type="ORF">SAMN05444000_114115</name>
</gene>
<dbReference type="OrthoDB" id="7707254at2"/>
<dbReference type="Proteomes" id="UP000183982">
    <property type="component" value="Unassembled WGS sequence"/>
</dbReference>
<name>A0A1M6MVZ3_9RHOB</name>
<dbReference type="RefSeq" id="WP_073253575.1">
    <property type="nucleotide sequence ID" value="NZ_FQZQ01000014.1"/>
</dbReference>
<feature type="signal peptide" evidence="1">
    <location>
        <begin position="1"/>
        <end position="23"/>
    </location>
</feature>
<sequence>MKSLRLRLAVGIAVILAAVCANASGHLTVGGVQEGPGGEIEALTEGQFYIDGTASSARVFTFSNGTRFLYFIPMIHQAEPAFYEAVAGEVKRLKAQGSDLFYEFIDFEAATLADKRRIRAMYGLIPTPAFYAQNASDDFIGQDNAMFLGFPGGRDVNVDLSPAELADAYENLVGPLDISDENLTTPIEEFVMPTADVTQLTSVTIDQRNGHLARVINEAQSSVIVLYGAAHGAGTMKNLLALDPHWRREN</sequence>
<evidence type="ECO:0008006" key="4">
    <source>
        <dbReference type="Google" id="ProtNLM"/>
    </source>
</evidence>
<protein>
    <recommendedName>
        <fullName evidence="4">TraB/GumN family protein</fullName>
    </recommendedName>
</protein>
<keyword evidence="3" id="KW-1185">Reference proteome</keyword>
<evidence type="ECO:0000313" key="2">
    <source>
        <dbReference type="EMBL" id="SHJ87668.1"/>
    </source>
</evidence>
<feature type="chain" id="PRO_5012793758" description="TraB/GumN family protein" evidence="1">
    <location>
        <begin position="24"/>
        <end position="250"/>
    </location>
</feature>
<dbReference type="STRING" id="1470563.SAMN05444000_114115"/>
<reference evidence="3" key="1">
    <citation type="submission" date="2016-11" db="EMBL/GenBank/DDBJ databases">
        <authorList>
            <person name="Varghese N."/>
            <person name="Submissions S."/>
        </authorList>
    </citation>
    <scope>NUCLEOTIDE SEQUENCE [LARGE SCALE GENOMIC DNA]</scope>
    <source>
        <strain evidence="3">DSM 100564</strain>
    </source>
</reference>